<reference evidence="1" key="2">
    <citation type="submission" date="2025-03" db="EMBL/GenBank/DDBJ databases">
        <authorList>
            <consortium name="ELIXIR-Norway"/>
            <consortium name="Elixir Norway"/>
        </authorList>
    </citation>
    <scope>NUCLEOTIDE SEQUENCE</scope>
</reference>
<evidence type="ECO:0000313" key="1">
    <source>
        <dbReference type="EMBL" id="CAN0393645.1"/>
    </source>
</evidence>
<sequence length="142" mass="15491">MWFRMCSLHPSCGHTCPAVFPSLMAACAPLMVMDMPLGELCGWACAICTCPGLSVHLPCVPLCTLFFLHLKIVFFQQSHMHPPCTLSHTFPRFPSGGAVHIWVYITLGFCSHSPGSPLRSGAPSVHTQSPPLQSAPFSFVFF</sequence>
<dbReference type="Proteomes" id="UP001162501">
    <property type="component" value="Chromosome 28"/>
</dbReference>
<name>A0AC59ZE82_RANTA</name>
<organism evidence="1 2">
    <name type="scientific">Rangifer tarandus platyrhynchus</name>
    <name type="common">Svalbard reindeer</name>
    <dbReference type="NCBI Taxonomy" id="3082113"/>
    <lineage>
        <taxon>Eukaryota</taxon>
        <taxon>Metazoa</taxon>
        <taxon>Chordata</taxon>
        <taxon>Craniata</taxon>
        <taxon>Vertebrata</taxon>
        <taxon>Euteleostomi</taxon>
        <taxon>Mammalia</taxon>
        <taxon>Eutheria</taxon>
        <taxon>Laurasiatheria</taxon>
        <taxon>Artiodactyla</taxon>
        <taxon>Ruminantia</taxon>
        <taxon>Pecora</taxon>
        <taxon>Cervidae</taxon>
        <taxon>Odocoileinae</taxon>
        <taxon>Rangifer</taxon>
    </lineage>
</organism>
<proteinExistence type="predicted"/>
<accession>A0AC59ZE82</accession>
<protein>
    <submittedName>
        <fullName evidence="1">Uncharacterized protein</fullName>
    </submittedName>
</protein>
<dbReference type="EMBL" id="OX596112">
    <property type="protein sequence ID" value="CAN0393645.1"/>
    <property type="molecule type" value="Genomic_DNA"/>
</dbReference>
<gene>
    <name evidence="1" type="ORF">MRATA1EN22A_LOCUS17445</name>
</gene>
<evidence type="ECO:0000313" key="2">
    <source>
        <dbReference type="Proteomes" id="UP001162501"/>
    </source>
</evidence>
<reference evidence="1" key="1">
    <citation type="submission" date="2023-05" db="EMBL/GenBank/DDBJ databases">
        <authorList>
            <consortium name="ELIXIR-Norway"/>
        </authorList>
    </citation>
    <scope>NUCLEOTIDE SEQUENCE</scope>
</reference>